<protein>
    <submittedName>
        <fullName evidence="1">Uncharacterized protein</fullName>
    </submittedName>
</protein>
<reference evidence="2" key="1">
    <citation type="journal article" date="2016" name="Nat. Biotechnol.">
        <title>Sequencing wild and cultivated cassava and related species reveals extensive interspecific hybridization and genetic diversity.</title>
        <authorList>
            <person name="Bredeson J.V."/>
            <person name="Lyons J.B."/>
            <person name="Prochnik S.E."/>
            <person name="Wu G.A."/>
            <person name="Ha C.M."/>
            <person name="Edsinger-Gonzales E."/>
            <person name="Grimwood J."/>
            <person name="Schmutz J."/>
            <person name="Rabbi I.Y."/>
            <person name="Egesi C."/>
            <person name="Nauluvula P."/>
            <person name="Lebot V."/>
            <person name="Ndunguru J."/>
            <person name="Mkamilo G."/>
            <person name="Bart R.S."/>
            <person name="Setter T.L."/>
            <person name="Gleadow R.M."/>
            <person name="Kulakow P."/>
            <person name="Ferguson M.E."/>
            <person name="Rounsley S."/>
            <person name="Rokhsar D.S."/>
        </authorList>
    </citation>
    <scope>NUCLEOTIDE SEQUENCE [LARGE SCALE GENOMIC DNA]</scope>
    <source>
        <strain evidence="2">cv. AM560-2</strain>
    </source>
</reference>
<dbReference type="STRING" id="3983.A0A2C9W017"/>
<dbReference type="AlphaFoldDB" id="A0A2C9W017"/>
<proteinExistence type="predicted"/>
<sequence>MAALFSSSSLHSFSSLFPSSSSSSSSLYSCSFPCTHFLPQTLPSKPEIVTPTRFCCSRRSLLNRPPNLVLHPFFLLTGFERPLDTQTALAIVSVVAAIALSLYLGLKGDPVPCDRCAGNGGTKCVFCNDGKMKQETGLVDCRVCKGAGLILCRKCGGSGYSRRL</sequence>
<organism evidence="1 2">
    <name type="scientific">Manihot esculenta</name>
    <name type="common">Cassava</name>
    <name type="synonym">Jatropha manihot</name>
    <dbReference type="NCBI Taxonomy" id="3983"/>
    <lineage>
        <taxon>Eukaryota</taxon>
        <taxon>Viridiplantae</taxon>
        <taxon>Streptophyta</taxon>
        <taxon>Embryophyta</taxon>
        <taxon>Tracheophyta</taxon>
        <taxon>Spermatophyta</taxon>
        <taxon>Magnoliopsida</taxon>
        <taxon>eudicotyledons</taxon>
        <taxon>Gunneridae</taxon>
        <taxon>Pentapetalae</taxon>
        <taxon>rosids</taxon>
        <taxon>fabids</taxon>
        <taxon>Malpighiales</taxon>
        <taxon>Euphorbiaceae</taxon>
        <taxon>Crotonoideae</taxon>
        <taxon>Manihoteae</taxon>
        <taxon>Manihot</taxon>
    </lineage>
</organism>
<dbReference type="Gramene" id="Manes.04G063400.5.v8.1">
    <property type="protein sequence ID" value="Manes.04G063400.5.v8.1.CDS"/>
    <property type="gene ID" value="Manes.04G063400.v8.1"/>
</dbReference>
<name>A0A2C9W017_MANES</name>
<dbReference type="PANTHER" id="PTHR15852:SF52">
    <property type="entry name" value="THYLAKOID LUMENAL P17.1 PROTEIN"/>
    <property type="match status" value="1"/>
</dbReference>
<comment type="caution">
    <text evidence="1">The sequence shown here is derived from an EMBL/GenBank/DDBJ whole genome shotgun (WGS) entry which is preliminary data.</text>
</comment>
<dbReference type="EMBL" id="CM004390">
    <property type="protein sequence ID" value="OAY52176.1"/>
    <property type="molecule type" value="Genomic_DNA"/>
</dbReference>
<dbReference type="PANTHER" id="PTHR15852">
    <property type="entry name" value="PLASTID TRANSCRIPTIONALLY ACTIVE PROTEIN"/>
    <property type="match status" value="1"/>
</dbReference>
<evidence type="ECO:0000313" key="1">
    <source>
        <dbReference type="EMBL" id="OAY52176.1"/>
    </source>
</evidence>
<dbReference type="OMA" id="PCEKCAG"/>
<dbReference type="OrthoDB" id="542764at2759"/>
<dbReference type="Proteomes" id="UP000091857">
    <property type="component" value="Chromosome 4"/>
</dbReference>
<keyword evidence="2" id="KW-1185">Reference proteome</keyword>
<gene>
    <name evidence="1" type="ORF">MANES_04G063400v8</name>
</gene>
<accession>A0A2C9W017</accession>
<evidence type="ECO:0000313" key="2">
    <source>
        <dbReference type="Proteomes" id="UP000091857"/>
    </source>
</evidence>